<evidence type="ECO:0000256" key="7">
    <source>
        <dbReference type="ARBA" id="ARBA00023180"/>
    </source>
</evidence>
<keyword evidence="10" id="KW-1185">Reference proteome</keyword>
<keyword evidence="5" id="KW-0378">Hydrolase</keyword>
<sequence length="381" mass="43428">MKWLLLYSLPLALSSPINGDRELVFVQALWRHGQRAGNGADHLHDKHLFKYGMGELTEAGIDHTYNLGRWLRKRYVDEKQFLSSVMNPKELYIESVDVSRCLMCAQAVGQGMYNAEGRNPPLPVAVHSRPKKMDWMLSTFWANCPATGREITKICPDFPDITTLTNYNDYTAETFRCTNASQHATYFNTTEKHLLIDALIALEQAGAKLPHWYTHELRREAKEVFDKNARFQLGIGEFHNDNILRYTTGLLMDTLQNQMAHKWACTQGTANNCRDIRPIKFRAYSTQDWILNSLLESLGRGTRVVALDGHGAPQFNALVLIELWNIRGSPYVKLRYRPDAHTEAATVLTPNVRGCWHQYCSLDVFGSCCNNTTSNPQEACR</sequence>
<evidence type="ECO:0000256" key="2">
    <source>
        <dbReference type="ARBA" id="ARBA00005375"/>
    </source>
</evidence>
<dbReference type="CDD" id="cd07061">
    <property type="entry name" value="HP_HAP_like"/>
    <property type="match status" value="1"/>
</dbReference>
<keyword evidence="4 8" id="KW-0732">Signal</keyword>
<evidence type="ECO:0000256" key="4">
    <source>
        <dbReference type="ARBA" id="ARBA00022729"/>
    </source>
</evidence>
<proteinExistence type="inferred from homology"/>
<comment type="catalytic activity">
    <reaction evidence="1">
        <text>a phosphate monoester + H2O = an alcohol + phosphate</text>
        <dbReference type="Rhea" id="RHEA:15017"/>
        <dbReference type="ChEBI" id="CHEBI:15377"/>
        <dbReference type="ChEBI" id="CHEBI:30879"/>
        <dbReference type="ChEBI" id="CHEBI:43474"/>
        <dbReference type="ChEBI" id="CHEBI:67140"/>
        <dbReference type="EC" id="3.1.3.2"/>
    </reaction>
</comment>
<reference evidence="10" key="1">
    <citation type="submission" date="2022-10" db="EMBL/GenBank/DDBJ databases">
        <title>Genome assembly of Pristionchus species.</title>
        <authorList>
            <person name="Yoshida K."/>
            <person name="Sommer R.J."/>
        </authorList>
    </citation>
    <scope>NUCLEOTIDE SEQUENCE [LARGE SCALE GENOMIC DNA]</scope>
    <source>
        <strain evidence="10">RS5460</strain>
    </source>
</reference>
<dbReference type="Pfam" id="PF00328">
    <property type="entry name" value="His_Phos_2"/>
    <property type="match status" value="1"/>
</dbReference>
<dbReference type="EC" id="3.1.3.2" evidence="3"/>
<organism evidence="9 10">
    <name type="scientific">Pristionchus mayeri</name>
    <dbReference type="NCBI Taxonomy" id="1317129"/>
    <lineage>
        <taxon>Eukaryota</taxon>
        <taxon>Metazoa</taxon>
        <taxon>Ecdysozoa</taxon>
        <taxon>Nematoda</taxon>
        <taxon>Chromadorea</taxon>
        <taxon>Rhabditida</taxon>
        <taxon>Rhabditina</taxon>
        <taxon>Diplogasteromorpha</taxon>
        <taxon>Diplogasteroidea</taxon>
        <taxon>Neodiplogasteridae</taxon>
        <taxon>Pristionchus</taxon>
    </lineage>
</organism>
<dbReference type="Gene3D" id="3.40.50.1240">
    <property type="entry name" value="Phosphoglycerate mutase-like"/>
    <property type="match status" value="1"/>
</dbReference>
<evidence type="ECO:0000256" key="6">
    <source>
        <dbReference type="ARBA" id="ARBA00023157"/>
    </source>
</evidence>
<keyword evidence="6" id="KW-1015">Disulfide bond</keyword>
<comment type="caution">
    <text evidence="9">The sequence shown here is derived from an EMBL/GenBank/DDBJ whole genome shotgun (WGS) entry which is preliminary data.</text>
</comment>
<evidence type="ECO:0000256" key="1">
    <source>
        <dbReference type="ARBA" id="ARBA00000032"/>
    </source>
</evidence>
<keyword evidence="7" id="KW-0325">Glycoprotein</keyword>
<evidence type="ECO:0000313" key="9">
    <source>
        <dbReference type="EMBL" id="GMR51514.1"/>
    </source>
</evidence>
<feature type="signal peptide" evidence="8">
    <location>
        <begin position="1"/>
        <end position="19"/>
    </location>
</feature>
<feature type="chain" id="PRO_5042824282" description="acid phosphatase" evidence="8">
    <location>
        <begin position="20"/>
        <end position="381"/>
    </location>
</feature>
<dbReference type="InterPro" id="IPR050645">
    <property type="entry name" value="Histidine_acid_phosphatase"/>
</dbReference>
<dbReference type="InterPro" id="IPR000560">
    <property type="entry name" value="His_Pase_clade-2"/>
</dbReference>
<dbReference type="EMBL" id="BTRK01000005">
    <property type="protein sequence ID" value="GMR51514.1"/>
    <property type="molecule type" value="Genomic_DNA"/>
</dbReference>
<dbReference type="Proteomes" id="UP001328107">
    <property type="component" value="Unassembled WGS sequence"/>
</dbReference>
<protein>
    <recommendedName>
        <fullName evidence="3">acid phosphatase</fullName>
        <ecNumber evidence="3">3.1.3.2</ecNumber>
    </recommendedName>
</protein>
<dbReference type="AlphaFoldDB" id="A0AAN5CVT3"/>
<dbReference type="PANTHER" id="PTHR11567">
    <property type="entry name" value="ACID PHOSPHATASE-RELATED"/>
    <property type="match status" value="1"/>
</dbReference>
<evidence type="ECO:0000256" key="3">
    <source>
        <dbReference type="ARBA" id="ARBA00012646"/>
    </source>
</evidence>
<name>A0AAN5CVT3_9BILA</name>
<dbReference type="SUPFAM" id="SSF53254">
    <property type="entry name" value="Phosphoglycerate mutase-like"/>
    <property type="match status" value="1"/>
</dbReference>
<dbReference type="InterPro" id="IPR029033">
    <property type="entry name" value="His_PPase_superfam"/>
</dbReference>
<accession>A0AAN5CVT3</accession>
<dbReference type="GO" id="GO:0003993">
    <property type="term" value="F:acid phosphatase activity"/>
    <property type="evidence" value="ECO:0007669"/>
    <property type="project" value="UniProtKB-EC"/>
</dbReference>
<gene>
    <name evidence="9" type="ORF">PMAYCL1PPCAC_21709</name>
</gene>
<evidence type="ECO:0000256" key="8">
    <source>
        <dbReference type="SAM" id="SignalP"/>
    </source>
</evidence>
<evidence type="ECO:0000313" key="10">
    <source>
        <dbReference type="Proteomes" id="UP001328107"/>
    </source>
</evidence>
<evidence type="ECO:0000256" key="5">
    <source>
        <dbReference type="ARBA" id="ARBA00022801"/>
    </source>
</evidence>
<comment type="similarity">
    <text evidence="2">Belongs to the histidine acid phosphatase family.</text>
</comment>
<dbReference type="PANTHER" id="PTHR11567:SF211">
    <property type="entry name" value="PROSTATIC ACID PHOSPHATASE"/>
    <property type="match status" value="1"/>
</dbReference>